<feature type="domain" description="Protein kinase" evidence="4">
    <location>
        <begin position="338"/>
        <end position="418"/>
    </location>
</feature>
<feature type="region of interest" description="Disordered" evidence="3">
    <location>
        <begin position="1"/>
        <end position="25"/>
    </location>
</feature>
<dbReference type="InterPro" id="IPR002885">
    <property type="entry name" value="PPR_rpt"/>
</dbReference>
<feature type="repeat" description="PPR" evidence="2">
    <location>
        <begin position="155"/>
        <end position="189"/>
    </location>
</feature>
<dbReference type="PROSITE" id="PS51375">
    <property type="entry name" value="PPR"/>
    <property type="match status" value="3"/>
</dbReference>
<evidence type="ECO:0000256" key="2">
    <source>
        <dbReference type="PROSITE-ProRule" id="PRU00708"/>
    </source>
</evidence>
<feature type="repeat" description="PPR" evidence="2">
    <location>
        <begin position="225"/>
        <end position="259"/>
    </location>
</feature>
<dbReference type="InterPro" id="IPR000719">
    <property type="entry name" value="Prot_kinase_dom"/>
</dbReference>
<name>A0ABP0SCB4_9DINO</name>
<dbReference type="EMBL" id="CAXAMN010027306">
    <property type="protein sequence ID" value="CAK9109978.1"/>
    <property type="molecule type" value="Genomic_DNA"/>
</dbReference>
<dbReference type="Pfam" id="PF13812">
    <property type="entry name" value="PPR_3"/>
    <property type="match status" value="1"/>
</dbReference>
<feature type="compositionally biased region" description="Basic and acidic residues" evidence="3">
    <location>
        <begin position="96"/>
        <end position="109"/>
    </location>
</feature>
<dbReference type="InterPro" id="IPR011990">
    <property type="entry name" value="TPR-like_helical_dom_sf"/>
</dbReference>
<evidence type="ECO:0000256" key="1">
    <source>
        <dbReference type="ARBA" id="ARBA00022737"/>
    </source>
</evidence>
<evidence type="ECO:0000259" key="4">
    <source>
        <dbReference type="PROSITE" id="PS50011"/>
    </source>
</evidence>
<evidence type="ECO:0000313" key="6">
    <source>
        <dbReference type="Proteomes" id="UP001642484"/>
    </source>
</evidence>
<sequence>MPPTSSLFQFGFTRPGGETVGRRDEGCDLDKTRQLQAVPVRHHARGFSAPSSGLPSCWSRRSQRGETAPGTGRVMRLGRTRRVRPLRGFSAAVRSDSARSEDTEADKGSTDLGAVRSLEPAASRQGQASVLGDSKGTDDPRASAAAEVTAVVSPTVVTYNALLKGLAKASLPSAARQLLQELPSRRLEPTAISFNTCLDACGQAGDVKAAREVLQEMSSSELKLDVVSFNAALNACASAGEAGAVEGFTEMMAERSVVPNLVTYNTLLKLYASLGDSSKALRLLEDPVTVTVSFRATGRTEATARFAVEPPLGSSRASESAELVIDVDVDHLCPVEGYTVLRPLGRGKFSQVSEVQHKGSSKRFAWKHVQREQNPLCEVEVELLRRMQHEHIIGIYDVYSSFGVLDIMLELCAGSGHI</sequence>
<dbReference type="PANTHER" id="PTHR47447">
    <property type="entry name" value="OS03G0856100 PROTEIN"/>
    <property type="match status" value="1"/>
</dbReference>
<comment type="caution">
    <text evidence="5">The sequence shown here is derived from an EMBL/GenBank/DDBJ whole genome shotgun (WGS) entry which is preliminary data.</text>
</comment>
<dbReference type="Gene3D" id="1.25.40.10">
    <property type="entry name" value="Tetratricopeptide repeat domain"/>
    <property type="match status" value="1"/>
</dbReference>
<keyword evidence="1" id="KW-0677">Repeat</keyword>
<dbReference type="Pfam" id="PF13041">
    <property type="entry name" value="PPR_2"/>
    <property type="match status" value="1"/>
</dbReference>
<proteinExistence type="predicted"/>
<feature type="compositionally biased region" description="Basic residues" evidence="3">
    <location>
        <begin position="76"/>
        <end position="85"/>
    </location>
</feature>
<evidence type="ECO:0000256" key="3">
    <source>
        <dbReference type="SAM" id="MobiDB-lite"/>
    </source>
</evidence>
<dbReference type="Gene3D" id="3.30.200.20">
    <property type="entry name" value="Phosphorylase Kinase, domain 1"/>
    <property type="match status" value="1"/>
</dbReference>
<dbReference type="PROSITE" id="PS50011">
    <property type="entry name" value="PROTEIN_KINASE_DOM"/>
    <property type="match status" value="1"/>
</dbReference>
<reference evidence="5 6" key="1">
    <citation type="submission" date="2024-02" db="EMBL/GenBank/DDBJ databases">
        <authorList>
            <person name="Chen Y."/>
            <person name="Shah S."/>
            <person name="Dougan E. K."/>
            <person name="Thang M."/>
            <person name="Chan C."/>
        </authorList>
    </citation>
    <scope>NUCLEOTIDE SEQUENCE [LARGE SCALE GENOMIC DNA]</scope>
</reference>
<dbReference type="InterPro" id="IPR011009">
    <property type="entry name" value="Kinase-like_dom_sf"/>
</dbReference>
<protein>
    <recommendedName>
        <fullName evidence="4">Protein kinase domain-containing protein</fullName>
    </recommendedName>
</protein>
<dbReference type="SUPFAM" id="SSF56112">
    <property type="entry name" value="Protein kinase-like (PK-like)"/>
    <property type="match status" value="1"/>
</dbReference>
<evidence type="ECO:0000313" key="5">
    <source>
        <dbReference type="EMBL" id="CAK9109978.1"/>
    </source>
</evidence>
<keyword evidence="6" id="KW-1185">Reference proteome</keyword>
<dbReference type="Pfam" id="PF00069">
    <property type="entry name" value="Pkinase"/>
    <property type="match status" value="1"/>
</dbReference>
<feature type="repeat" description="PPR" evidence="2">
    <location>
        <begin position="190"/>
        <end position="224"/>
    </location>
</feature>
<dbReference type="PANTHER" id="PTHR47447:SF17">
    <property type="entry name" value="OS12G0638900 PROTEIN"/>
    <property type="match status" value="1"/>
</dbReference>
<gene>
    <name evidence="5" type="ORF">CCMP2556_LOCUS51162</name>
</gene>
<organism evidence="5 6">
    <name type="scientific">Durusdinium trenchii</name>
    <dbReference type="NCBI Taxonomy" id="1381693"/>
    <lineage>
        <taxon>Eukaryota</taxon>
        <taxon>Sar</taxon>
        <taxon>Alveolata</taxon>
        <taxon>Dinophyceae</taxon>
        <taxon>Suessiales</taxon>
        <taxon>Symbiodiniaceae</taxon>
        <taxon>Durusdinium</taxon>
    </lineage>
</organism>
<feature type="region of interest" description="Disordered" evidence="3">
    <location>
        <begin position="42"/>
        <end position="142"/>
    </location>
</feature>
<dbReference type="NCBIfam" id="TIGR00756">
    <property type="entry name" value="PPR"/>
    <property type="match status" value="3"/>
</dbReference>
<dbReference type="Proteomes" id="UP001642484">
    <property type="component" value="Unassembled WGS sequence"/>
</dbReference>
<accession>A0ABP0SCB4</accession>